<evidence type="ECO:0000259" key="4">
    <source>
        <dbReference type="SMART" id="SM01069"/>
    </source>
</evidence>
<name>A0AAD5V900_9APHY</name>
<dbReference type="InterPro" id="IPR013855">
    <property type="entry name" value="Cdc37_N_dom"/>
</dbReference>
<feature type="compositionally biased region" description="Low complexity" evidence="3">
    <location>
        <begin position="259"/>
        <end position="273"/>
    </location>
</feature>
<dbReference type="SMART" id="SM01071">
    <property type="entry name" value="CDC37_N"/>
    <property type="match status" value="1"/>
</dbReference>
<dbReference type="GO" id="GO:0006457">
    <property type="term" value="P:protein folding"/>
    <property type="evidence" value="ECO:0007669"/>
    <property type="project" value="TreeGrafter"/>
</dbReference>
<feature type="region of interest" description="Disordered" evidence="3">
    <location>
        <begin position="251"/>
        <end position="313"/>
    </location>
</feature>
<evidence type="ECO:0000256" key="3">
    <source>
        <dbReference type="SAM" id="MobiDB-lite"/>
    </source>
</evidence>
<dbReference type="SUPFAM" id="SSF101391">
    <property type="entry name" value="Hsp90 co-chaperone CDC37"/>
    <property type="match status" value="2"/>
</dbReference>
<dbReference type="GO" id="GO:0050821">
    <property type="term" value="P:protein stabilization"/>
    <property type="evidence" value="ECO:0007669"/>
    <property type="project" value="TreeGrafter"/>
</dbReference>
<comment type="caution">
    <text evidence="6">The sequence shown here is derived from an EMBL/GenBank/DDBJ whole genome shotgun (WGS) entry which is preliminary data.</text>
</comment>
<dbReference type="EMBL" id="JANAWD010000050">
    <property type="protein sequence ID" value="KAJ3489205.1"/>
    <property type="molecule type" value="Genomic_DNA"/>
</dbReference>
<dbReference type="AlphaFoldDB" id="A0AAD5V900"/>
<dbReference type="PANTHER" id="PTHR12800">
    <property type="entry name" value="CDC37-RELATED"/>
    <property type="match status" value="1"/>
</dbReference>
<dbReference type="GO" id="GO:0005737">
    <property type="term" value="C:cytoplasm"/>
    <property type="evidence" value="ECO:0007669"/>
    <property type="project" value="TreeGrafter"/>
</dbReference>
<dbReference type="InterPro" id="IPR013874">
    <property type="entry name" value="Cdc37_Hsp90-bd"/>
</dbReference>
<dbReference type="Proteomes" id="UP001212997">
    <property type="component" value="Unassembled WGS sequence"/>
</dbReference>
<gene>
    <name evidence="6" type="ORF">NLI96_g2269</name>
</gene>
<evidence type="ECO:0000259" key="5">
    <source>
        <dbReference type="SMART" id="SM01071"/>
    </source>
</evidence>
<reference evidence="6" key="1">
    <citation type="submission" date="2022-07" db="EMBL/GenBank/DDBJ databases">
        <title>Genome Sequence of Physisporinus lineatus.</title>
        <authorList>
            <person name="Buettner E."/>
        </authorList>
    </citation>
    <scope>NUCLEOTIDE SEQUENCE</scope>
    <source>
        <strain evidence="6">VT162</strain>
    </source>
</reference>
<dbReference type="GO" id="GO:0031072">
    <property type="term" value="F:heat shock protein binding"/>
    <property type="evidence" value="ECO:0007669"/>
    <property type="project" value="TreeGrafter"/>
</dbReference>
<dbReference type="Pfam" id="PF08564">
    <property type="entry name" value="CDC37_C"/>
    <property type="match status" value="1"/>
</dbReference>
<organism evidence="6 7">
    <name type="scientific">Meripilus lineatus</name>
    <dbReference type="NCBI Taxonomy" id="2056292"/>
    <lineage>
        <taxon>Eukaryota</taxon>
        <taxon>Fungi</taxon>
        <taxon>Dikarya</taxon>
        <taxon>Basidiomycota</taxon>
        <taxon>Agaricomycotina</taxon>
        <taxon>Agaricomycetes</taxon>
        <taxon>Polyporales</taxon>
        <taxon>Meripilaceae</taxon>
        <taxon>Meripilus</taxon>
    </lineage>
</organism>
<accession>A0AAD5V900</accession>
<proteinExistence type="predicted"/>
<keyword evidence="7" id="KW-1185">Reference proteome</keyword>
<protein>
    <recommendedName>
        <fullName evidence="2">Hsp90 chaperone protein kinase-targeting subunit</fullName>
    </recommendedName>
</protein>
<feature type="region of interest" description="Disordered" evidence="3">
    <location>
        <begin position="1"/>
        <end position="26"/>
    </location>
</feature>
<dbReference type="InterPro" id="IPR013873">
    <property type="entry name" value="Cdc37_C"/>
</dbReference>
<dbReference type="InterPro" id="IPR004918">
    <property type="entry name" value="Cdc37"/>
</dbReference>
<dbReference type="Pfam" id="PF08565">
    <property type="entry name" value="CDC37_M"/>
    <property type="match status" value="1"/>
</dbReference>
<dbReference type="PANTHER" id="PTHR12800:SF4">
    <property type="entry name" value="HSP90 CO-CHAPERONE CDC37"/>
    <property type="match status" value="1"/>
</dbReference>
<dbReference type="GO" id="GO:0051087">
    <property type="term" value="F:protein-folding chaperone binding"/>
    <property type="evidence" value="ECO:0007669"/>
    <property type="project" value="TreeGrafter"/>
</dbReference>
<feature type="domain" description="Cdc37 C-terminal" evidence="4">
    <location>
        <begin position="307"/>
        <end position="406"/>
    </location>
</feature>
<dbReference type="GO" id="GO:0019901">
    <property type="term" value="F:protein kinase binding"/>
    <property type="evidence" value="ECO:0007669"/>
    <property type="project" value="InterPro"/>
</dbReference>
<evidence type="ECO:0000256" key="2">
    <source>
        <dbReference type="ARBA" id="ARBA00031396"/>
    </source>
</evidence>
<evidence type="ECO:0000313" key="7">
    <source>
        <dbReference type="Proteomes" id="UP001212997"/>
    </source>
</evidence>
<dbReference type="Pfam" id="PF03234">
    <property type="entry name" value="CDC37_N"/>
    <property type="match status" value="1"/>
</dbReference>
<dbReference type="SMART" id="SM01069">
    <property type="entry name" value="CDC37_C"/>
    <property type="match status" value="1"/>
</dbReference>
<dbReference type="GO" id="GO:0051082">
    <property type="term" value="F:unfolded protein binding"/>
    <property type="evidence" value="ECO:0007669"/>
    <property type="project" value="TreeGrafter"/>
</dbReference>
<evidence type="ECO:0000313" key="6">
    <source>
        <dbReference type="EMBL" id="KAJ3489205.1"/>
    </source>
</evidence>
<feature type="domain" description="Cdc37 N-terminal" evidence="5">
    <location>
        <begin position="2"/>
        <end position="183"/>
    </location>
</feature>
<evidence type="ECO:0000256" key="1">
    <source>
        <dbReference type="ARBA" id="ARBA00023186"/>
    </source>
</evidence>
<sequence length="407" mass="45743">MPLNYSKWDNLELSDDSDIEGHPNVDKKSLIRWKQQQIHEEREARKHRIAQLKADLACNQTLEPRLKQITADVEAQGPSHFSSLVERFKHNPSPEAPPTRAPKQKTYDEMLLSLMLTIWEEAKNEGVQKDDPKLGDALVKGLKKHVLQIADHQAKIKKDIENEEGEQKKKITMDDIHDGFESHVKLPELTPSLEKFSHLPLKGYESSWEFIKANRDVIVPGASDALLVAAFTAQSEGHPIYAKKCVHQRWSTETPAQQPSSKKTSKTPTHTSSNESASPTPLSPPRNKSNSSPKTHPNPSHSTSPTVLPPQNLELQGEGFEGINVEDVRKALQSRWDIFQAFSEDLREALKTQELDKVNEVLGKMDVEDAEEVVKLLDLGGILSFSDTTIREDREVDADEEDEDGTA</sequence>
<feature type="compositionally biased region" description="Low complexity" evidence="3">
    <location>
        <begin position="285"/>
        <end position="294"/>
    </location>
</feature>
<keyword evidence="1" id="KW-0143">Chaperone</keyword>
<feature type="compositionally biased region" description="Polar residues" evidence="3">
    <location>
        <begin position="295"/>
        <end position="306"/>
    </location>
</feature>